<dbReference type="NCBIfam" id="TIGR03998">
    <property type="entry name" value="thiol_BshC"/>
    <property type="match status" value="1"/>
</dbReference>
<dbReference type="RefSeq" id="WP_175482318.1">
    <property type="nucleotide sequence ID" value="NZ_FORR01000004.1"/>
</dbReference>
<dbReference type="InterPro" id="IPR055399">
    <property type="entry name" value="CC_BshC"/>
</dbReference>
<dbReference type="Pfam" id="PF10079">
    <property type="entry name" value="Rossmann-like_BshC"/>
    <property type="match status" value="1"/>
</dbReference>
<feature type="domain" description="Bacillithiol biosynthesis BshC N-terminal Rossmann-like" evidence="3">
    <location>
        <begin position="9"/>
        <end position="389"/>
    </location>
</feature>
<dbReference type="Proteomes" id="UP000199545">
    <property type="component" value="Unassembled WGS sequence"/>
</dbReference>
<dbReference type="PIRSF" id="PIRSF012535">
    <property type="entry name" value="UCP012535"/>
    <property type="match status" value="1"/>
</dbReference>
<reference evidence="5 6" key="1">
    <citation type="submission" date="2016-10" db="EMBL/GenBank/DDBJ databases">
        <authorList>
            <person name="de Groot N.N."/>
        </authorList>
    </citation>
    <scope>NUCLEOTIDE SEQUENCE [LARGE SCALE GENOMIC DNA]</scope>
    <source>
        <strain evidence="5 6">DSM 44778</strain>
    </source>
</reference>
<sequence>MGQFAPCRMRLKQVDNPWLSRLMLAYNQKDHPIHSMYEYNPFDENDYKNRLKYLEEREDLARREELTRILRSYHTPELLHPAVESNLERLRKPGTLVVIGGQQAGLMTGPLYTIMKAVALIHLARKEEKRLGRPVVPVFWIAGEDHDLDEVDHIWVQDAQAHPIRHRLPYDQKGKYPISSLKITPQQLHGWLDELSLILPDSEFKEEWLSQCKQLISEPVSWSRYFARLMHFLFGKWGLLLIDASYPDLRQFEKPFFQQLIKKSREVNQKVMAASSALEQMGYDTSVEMHEQKMNLFVQIDGERHLLYRNDDHCFTKDGFHRFTLEELLNQLEKHPEIFSNNVVTRPLMQEFLFPTLLFVGGPGEVAYWGLLKEAFRELGLKMPIVYPRPSFLIVDRRVQKRMHQFALTCSDLLTDLERKKQEWLEEQTSWTLSSLFEEMKHRVSELYQSLSQVLDEEIGMDLPVMVEKNKQKVWEQIDFLNHYAERQLALKYETELRRWDELIQSILPRKRPQERVYNILSVWNQHGIEWLDQLMEDAPAYRRNELQLIIM</sequence>
<name>A0A1I3N7E0_9BACL</name>
<evidence type="ECO:0000313" key="5">
    <source>
        <dbReference type="EMBL" id="SFJ04970.1"/>
    </source>
</evidence>
<keyword evidence="1 2" id="KW-0436">Ligase</keyword>
<keyword evidence="6" id="KW-1185">Reference proteome</keyword>
<dbReference type="EC" id="6.-.-.-" evidence="2"/>
<evidence type="ECO:0000313" key="6">
    <source>
        <dbReference type="Proteomes" id="UP000199545"/>
    </source>
</evidence>
<dbReference type="Pfam" id="PF24850">
    <property type="entry name" value="CC_BshC"/>
    <property type="match status" value="1"/>
</dbReference>
<comment type="function">
    <text evidence="2">Involved in bacillithiol (BSH) biosynthesis. May catalyze the last step of the pathway, the addition of cysteine to glucosamine malate (GlcN-Mal) to generate BSH.</text>
</comment>
<gene>
    <name evidence="2" type="primary">bshC</name>
    <name evidence="5" type="ORF">SAMN05421852_10418</name>
</gene>
<evidence type="ECO:0000256" key="1">
    <source>
        <dbReference type="ARBA" id="ARBA00022598"/>
    </source>
</evidence>
<dbReference type="EMBL" id="FORR01000004">
    <property type="protein sequence ID" value="SFJ04970.1"/>
    <property type="molecule type" value="Genomic_DNA"/>
</dbReference>
<evidence type="ECO:0000256" key="2">
    <source>
        <dbReference type="HAMAP-Rule" id="MF_01867"/>
    </source>
</evidence>
<feature type="domain" description="Bacillithiol biosynthesis BshC C-terminal coiled-coil" evidence="4">
    <location>
        <begin position="392"/>
        <end position="538"/>
    </location>
</feature>
<dbReference type="InterPro" id="IPR055398">
    <property type="entry name" value="Rossmann-like_BshC"/>
</dbReference>
<proteinExistence type="inferred from homology"/>
<evidence type="ECO:0000259" key="3">
    <source>
        <dbReference type="Pfam" id="PF10079"/>
    </source>
</evidence>
<protein>
    <recommendedName>
        <fullName evidence="2">Putative cysteine ligase BshC</fullName>
        <ecNumber evidence="2">6.-.-.-</ecNumber>
    </recommendedName>
</protein>
<dbReference type="STRING" id="46223.SAMN05421852_10418"/>
<dbReference type="GO" id="GO:0016874">
    <property type="term" value="F:ligase activity"/>
    <property type="evidence" value="ECO:0007669"/>
    <property type="project" value="UniProtKB-UniRule"/>
</dbReference>
<accession>A0A1I3N7E0</accession>
<comment type="similarity">
    <text evidence="2">Belongs to the BshC family.</text>
</comment>
<dbReference type="AlphaFoldDB" id="A0A1I3N7E0"/>
<dbReference type="HAMAP" id="MF_01867">
    <property type="entry name" value="BshC"/>
    <property type="match status" value="1"/>
</dbReference>
<organism evidence="5 6">
    <name type="scientific">Thermoflavimicrobium dichotomicum</name>
    <dbReference type="NCBI Taxonomy" id="46223"/>
    <lineage>
        <taxon>Bacteria</taxon>
        <taxon>Bacillati</taxon>
        <taxon>Bacillota</taxon>
        <taxon>Bacilli</taxon>
        <taxon>Bacillales</taxon>
        <taxon>Thermoactinomycetaceae</taxon>
        <taxon>Thermoflavimicrobium</taxon>
    </lineage>
</organism>
<dbReference type="InterPro" id="IPR011199">
    <property type="entry name" value="Bacillithiol_biosynth_BshC"/>
</dbReference>
<evidence type="ECO:0000259" key="4">
    <source>
        <dbReference type="Pfam" id="PF24850"/>
    </source>
</evidence>